<protein>
    <submittedName>
        <fullName evidence="1">HbrB-domain-containing protein</fullName>
    </submittedName>
</protein>
<evidence type="ECO:0000313" key="1">
    <source>
        <dbReference type="EMBL" id="KAI0040640.1"/>
    </source>
</evidence>
<dbReference type="EMBL" id="MU276180">
    <property type="protein sequence ID" value="KAI0040640.1"/>
    <property type="molecule type" value="Genomic_DNA"/>
</dbReference>
<keyword evidence="2" id="KW-1185">Reference proteome</keyword>
<dbReference type="Proteomes" id="UP000814033">
    <property type="component" value="Unassembled WGS sequence"/>
</dbReference>
<comment type="caution">
    <text evidence="1">The sequence shown here is derived from an EMBL/GenBank/DDBJ whole genome shotgun (WGS) entry which is preliminary data.</text>
</comment>
<evidence type="ECO:0000313" key="2">
    <source>
        <dbReference type="Proteomes" id="UP000814033"/>
    </source>
</evidence>
<reference evidence="1" key="2">
    <citation type="journal article" date="2022" name="New Phytol.">
        <title>Evolutionary transition to the ectomycorrhizal habit in the genomes of a hyperdiverse lineage of mushroom-forming fungi.</title>
        <authorList>
            <person name="Looney B."/>
            <person name="Miyauchi S."/>
            <person name="Morin E."/>
            <person name="Drula E."/>
            <person name="Courty P.E."/>
            <person name="Kohler A."/>
            <person name="Kuo A."/>
            <person name="LaButti K."/>
            <person name="Pangilinan J."/>
            <person name="Lipzen A."/>
            <person name="Riley R."/>
            <person name="Andreopoulos W."/>
            <person name="He G."/>
            <person name="Johnson J."/>
            <person name="Nolan M."/>
            <person name="Tritt A."/>
            <person name="Barry K.W."/>
            <person name="Grigoriev I.V."/>
            <person name="Nagy L.G."/>
            <person name="Hibbett D."/>
            <person name="Henrissat B."/>
            <person name="Matheny P.B."/>
            <person name="Labbe J."/>
            <person name="Martin F.M."/>
        </authorList>
    </citation>
    <scope>NUCLEOTIDE SEQUENCE</scope>
    <source>
        <strain evidence="1">FP105234-sp</strain>
    </source>
</reference>
<name>A0ACB8R9M9_9AGAM</name>
<proteinExistence type="predicted"/>
<gene>
    <name evidence="1" type="ORF">FA95DRAFT_1566240</name>
</gene>
<reference evidence="1" key="1">
    <citation type="submission" date="2021-02" db="EMBL/GenBank/DDBJ databases">
        <authorList>
            <consortium name="DOE Joint Genome Institute"/>
            <person name="Ahrendt S."/>
            <person name="Looney B.P."/>
            <person name="Miyauchi S."/>
            <person name="Morin E."/>
            <person name="Drula E."/>
            <person name="Courty P.E."/>
            <person name="Chicoki N."/>
            <person name="Fauchery L."/>
            <person name="Kohler A."/>
            <person name="Kuo A."/>
            <person name="Labutti K."/>
            <person name="Pangilinan J."/>
            <person name="Lipzen A."/>
            <person name="Riley R."/>
            <person name="Andreopoulos W."/>
            <person name="He G."/>
            <person name="Johnson J."/>
            <person name="Barry K.W."/>
            <person name="Grigoriev I.V."/>
            <person name="Nagy L."/>
            <person name="Hibbett D."/>
            <person name="Henrissat B."/>
            <person name="Matheny P.B."/>
            <person name="Labbe J."/>
            <person name="Martin F."/>
        </authorList>
    </citation>
    <scope>NUCLEOTIDE SEQUENCE</scope>
    <source>
        <strain evidence="1">FP105234-sp</strain>
    </source>
</reference>
<accession>A0ACB8R9M9</accession>
<sequence>MHRLGNLAHLPTALTPSISASASSTTLVMPTNNLPAPALTSSSSADNPWGTLHVLVLPLFNGEPLRVPIEDLNTLVKRHIQSIVSNSPPKAVATLETEASDLIGSGMDTLNGKLAGIEEDKLVARVVELWGFFWDQVLPYVEGVLLPLQTDPILSSLYRTPKGHRTSSPTRQNSKGSLSMPSYLPTSPQIDVRTVALRSFRDKIILPISSILNTRLNLQRSENLVESHIYPRLQQMLLVLVSQTRTQVSSMSLTSSHPQLAPGEAAVSRLLRLVRASTTGARLSGGRTPHQQARALSFLSSNTPRDRRGRIAQRPGPLRVDIDLLSDDEPDGGETPRIGFAHDREKEREFLESLRSPDPPGADRTSVGGWGLGVGAWNDEKERGKDDEDDEDPLDWDQAQDVVERMVGMRAKEGHPELVAKAPHGIW</sequence>
<organism evidence="1 2">
    <name type="scientific">Auriscalpium vulgare</name>
    <dbReference type="NCBI Taxonomy" id="40419"/>
    <lineage>
        <taxon>Eukaryota</taxon>
        <taxon>Fungi</taxon>
        <taxon>Dikarya</taxon>
        <taxon>Basidiomycota</taxon>
        <taxon>Agaricomycotina</taxon>
        <taxon>Agaricomycetes</taxon>
        <taxon>Russulales</taxon>
        <taxon>Auriscalpiaceae</taxon>
        <taxon>Auriscalpium</taxon>
    </lineage>
</organism>